<dbReference type="GO" id="GO:0005524">
    <property type="term" value="F:ATP binding"/>
    <property type="evidence" value="ECO:0007669"/>
    <property type="project" value="InterPro"/>
</dbReference>
<dbReference type="CDD" id="cd10747">
    <property type="entry name" value="DnaJ_C"/>
    <property type="match status" value="1"/>
</dbReference>
<feature type="compositionally biased region" description="Low complexity" evidence="8">
    <location>
        <begin position="482"/>
        <end position="492"/>
    </location>
</feature>
<evidence type="ECO:0000313" key="11">
    <source>
        <dbReference type="EMBL" id="KAJ3181676.1"/>
    </source>
</evidence>
<evidence type="ECO:0000256" key="7">
    <source>
        <dbReference type="PROSITE-ProRule" id="PRU00546"/>
    </source>
</evidence>
<evidence type="ECO:0000256" key="2">
    <source>
        <dbReference type="ARBA" id="ARBA00022737"/>
    </source>
</evidence>
<evidence type="ECO:0000256" key="1">
    <source>
        <dbReference type="ARBA" id="ARBA00022723"/>
    </source>
</evidence>
<dbReference type="InterPro" id="IPR002939">
    <property type="entry name" value="DnaJ_C"/>
</dbReference>
<accession>A0AAD5TQA5</accession>
<gene>
    <name evidence="11" type="ORF">HDU87_000694</name>
</gene>
<dbReference type="EMBL" id="JADGJQ010000011">
    <property type="protein sequence ID" value="KAJ3181676.1"/>
    <property type="molecule type" value="Genomic_DNA"/>
</dbReference>
<dbReference type="InterPro" id="IPR001623">
    <property type="entry name" value="DnaJ_domain"/>
</dbReference>
<evidence type="ECO:0000259" key="9">
    <source>
        <dbReference type="PROSITE" id="PS50076"/>
    </source>
</evidence>
<sequence>MAVRPFSMHVFATARLSSSINAVTAAAAAAAPHCQPLSTTSAPRRPSWRRSPAACLKTRQAAPSAGAAAAAAASAAAAGKRSFHSSSAAAAPKRDAYEVLGVDKGASASEMKKAYYKLARDYHPDTSKDPNAKEKFIEIQEAYDILSDDSKRANYDQFGHSAFNNDGGPTGAGGFGGGYNPFGGGGAGNPFAGGFGGGFSAGGNPFGGGASRSFFEDLFGGGGRAGGFESVGRSLKVQMSIPFMEAAKGTTKTINVKTVQKCKPCTGSGLKPGKKASRCDVCGGNGQVAYVQGGFQMAATCTACGGAGTRIAPDAKCRSCDGMGRVQANRTVDVQVPPGVYDGIELRLPRQGDVPLEGDGVEGDLLVKLKVSPHPVFRRDGADVLVDAKVSLDVALLGGTLRVPTIDGDVELAVPAGTQPMDRKRLRHRGVIKIDRSGGDRGDQWVTLKVELPKKLTERQVELIEEAFGRVQKKTKTETAAKDAGSAKASASETSKDADAGKKGFLRSTFEKFKKELDTKGEQSARAASASSSKE</sequence>
<keyword evidence="12" id="KW-1185">Reference proteome</keyword>
<dbReference type="PANTHER" id="PTHR43096">
    <property type="entry name" value="DNAJ HOMOLOG 1, MITOCHONDRIAL-RELATED"/>
    <property type="match status" value="1"/>
</dbReference>
<dbReference type="GO" id="GO:0031072">
    <property type="term" value="F:heat shock protein binding"/>
    <property type="evidence" value="ECO:0007669"/>
    <property type="project" value="InterPro"/>
</dbReference>
<dbReference type="SUPFAM" id="SSF49493">
    <property type="entry name" value="HSP40/DnaJ peptide-binding domain"/>
    <property type="match status" value="2"/>
</dbReference>
<keyword evidence="3 7" id="KW-0863">Zinc-finger</keyword>
<feature type="region of interest" description="Disordered" evidence="8">
    <location>
        <begin position="516"/>
        <end position="535"/>
    </location>
</feature>
<dbReference type="GO" id="GO:0051082">
    <property type="term" value="F:unfolded protein binding"/>
    <property type="evidence" value="ECO:0007669"/>
    <property type="project" value="InterPro"/>
</dbReference>
<proteinExistence type="inferred from homology"/>
<dbReference type="InterPro" id="IPR001305">
    <property type="entry name" value="HSP_DnaJ_Cys-rich_dom"/>
</dbReference>
<keyword evidence="4 7" id="KW-0862">Zinc</keyword>
<evidence type="ECO:0000256" key="8">
    <source>
        <dbReference type="SAM" id="MobiDB-lite"/>
    </source>
</evidence>
<keyword evidence="5" id="KW-0143">Chaperone</keyword>
<protein>
    <recommendedName>
        <fullName evidence="6">DnaJ homolog 1, mitochondrial</fullName>
    </recommendedName>
</protein>
<dbReference type="InterPro" id="IPR036410">
    <property type="entry name" value="HSP_DnaJ_Cys-rich_dom_sf"/>
</dbReference>
<dbReference type="CDD" id="cd10719">
    <property type="entry name" value="DnaJ_zf"/>
    <property type="match status" value="1"/>
</dbReference>
<dbReference type="HAMAP" id="MF_01152">
    <property type="entry name" value="DnaJ"/>
    <property type="match status" value="1"/>
</dbReference>
<dbReference type="GO" id="GO:0005737">
    <property type="term" value="C:cytoplasm"/>
    <property type="evidence" value="ECO:0007669"/>
    <property type="project" value="TreeGrafter"/>
</dbReference>
<dbReference type="Pfam" id="PF00226">
    <property type="entry name" value="DnaJ"/>
    <property type="match status" value="1"/>
</dbReference>
<dbReference type="SUPFAM" id="SSF46565">
    <property type="entry name" value="Chaperone J-domain"/>
    <property type="match status" value="1"/>
</dbReference>
<comment type="caution">
    <text evidence="11">The sequence shown here is derived from an EMBL/GenBank/DDBJ whole genome shotgun (WGS) entry which is preliminary data.</text>
</comment>
<evidence type="ECO:0000256" key="3">
    <source>
        <dbReference type="ARBA" id="ARBA00022771"/>
    </source>
</evidence>
<organism evidence="11 12">
    <name type="scientific">Geranomyces variabilis</name>
    <dbReference type="NCBI Taxonomy" id="109894"/>
    <lineage>
        <taxon>Eukaryota</taxon>
        <taxon>Fungi</taxon>
        <taxon>Fungi incertae sedis</taxon>
        <taxon>Chytridiomycota</taxon>
        <taxon>Chytridiomycota incertae sedis</taxon>
        <taxon>Chytridiomycetes</taxon>
        <taxon>Spizellomycetales</taxon>
        <taxon>Powellomycetaceae</taxon>
        <taxon>Geranomyces</taxon>
    </lineage>
</organism>
<dbReference type="CDD" id="cd06257">
    <property type="entry name" value="DnaJ"/>
    <property type="match status" value="1"/>
</dbReference>
<feature type="compositionally biased region" description="Low complexity" evidence="8">
    <location>
        <begin position="524"/>
        <end position="535"/>
    </location>
</feature>
<dbReference type="GO" id="GO:0042026">
    <property type="term" value="P:protein refolding"/>
    <property type="evidence" value="ECO:0007669"/>
    <property type="project" value="TreeGrafter"/>
</dbReference>
<feature type="region of interest" description="Disordered" evidence="8">
    <location>
        <begin position="474"/>
        <end position="501"/>
    </location>
</feature>
<dbReference type="Pfam" id="PF01556">
    <property type="entry name" value="DnaJ_C"/>
    <property type="match status" value="1"/>
</dbReference>
<dbReference type="Gene3D" id="2.10.230.10">
    <property type="entry name" value="Heat shock protein DnaJ, cysteine-rich domain"/>
    <property type="match status" value="1"/>
</dbReference>
<feature type="domain" description="J" evidence="9">
    <location>
        <begin position="95"/>
        <end position="159"/>
    </location>
</feature>
<name>A0AAD5TQA5_9FUNG</name>
<dbReference type="GO" id="GO:0008270">
    <property type="term" value="F:zinc ion binding"/>
    <property type="evidence" value="ECO:0007669"/>
    <property type="project" value="UniProtKB-KW"/>
</dbReference>
<feature type="zinc finger region" description="CR-type" evidence="7">
    <location>
        <begin position="249"/>
        <end position="329"/>
    </location>
</feature>
<dbReference type="Gene3D" id="1.10.287.110">
    <property type="entry name" value="DnaJ domain"/>
    <property type="match status" value="1"/>
</dbReference>
<evidence type="ECO:0000256" key="4">
    <source>
        <dbReference type="ARBA" id="ARBA00022833"/>
    </source>
</evidence>
<dbReference type="InterPro" id="IPR008971">
    <property type="entry name" value="HSP40/DnaJ_pept-bd"/>
</dbReference>
<reference evidence="11" key="1">
    <citation type="submission" date="2020-05" db="EMBL/GenBank/DDBJ databases">
        <title>Phylogenomic resolution of chytrid fungi.</title>
        <authorList>
            <person name="Stajich J.E."/>
            <person name="Amses K."/>
            <person name="Simmons R."/>
            <person name="Seto K."/>
            <person name="Myers J."/>
            <person name="Bonds A."/>
            <person name="Quandt C.A."/>
            <person name="Barry K."/>
            <person name="Liu P."/>
            <person name="Grigoriev I."/>
            <person name="Longcore J.E."/>
            <person name="James T.Y."/>
        </authorList>
    </citation>
    <scope>NUCLEOTIDE SEQUENCE</scope>
    <source>
        <strain evidence="11">JEL0379</strain>
    </source>
</reference>
<feature type="domain" description="CR-type" evidence="10">
    <location>
        <begin position="249"/>
        <end position="329"/>
    </location>
</feature>
<dbReference type="PROSITE" id="PS00636">
    <property type="entry name" value="DNAJ_1"/>
    <property type="match status" value="1"/>
</dbReference>
<evidence type="ECO:0000313" key="12">
    <source>
        <dbReference type="Proteomes" id="UP001212152"/>
    </source>
</evidence>
<dbReference type="Pfam" id="PF00684">
    <property type="entry name" value="DnaJ_CXXCXGXG"/>
    <property type="match status" value="1"/>
</dbReference>
<dbReference type="PRINTS" id="PR00625">
    <property type="entry name" value="JDOMAIN"/>
</dbReference>
<evidence type="ECO:0000256" key="5">
    <source>
        <dbReference type="ARBA" id="ARBA00023186"/>
    </source>
</evidence>
<dbReference type="GO" id="GO:0009408">
    <property type="term" value="P:response to heat"/>
    <property type="evidence" value="ECO:0007669"/>
    <property type="project" value="InterPro"/>
</dbReference>
<dbReference type="InterPro" id="IPR018253">
    <property type="entry name" value="DnaJ_domain_CS"/>
</dbReference>
<keyword evidence="2" id="KW-0677">Repeat</keyword>
<dbReference type="FunFam" id="2.60.260.20:FF:000005">
    <property type="entry name" value="Chaperone protein dnaJ 1, mitochondrial"/>
    <property type="match status" value="1"/>
</dbReference>
<dbReference type="FunFam" id="2.10.230.10:FF:000001">
    <property type="entry name" value="DnaJ subfamily A member 2"/>
    <property type="match status" value="1"/>
</dbReference>
<dbReference type="Gene3D" id="2.60.260.20">
    <property type="entry name" value="Urease metallochaperone UreE, N-terminal domain"/>
    <property type="match status" value="2"/>
</dbReference>
<dbReference type="SUPFAM" id="SSF57938">
    <property type="entry name" value="DnaJ/Hsp40 cysteine-rich domain"/>
    <property type="match status" value="1"/>
</dbReference>
<dbReference type="InterPro" id="IPR036869">
    <property type="entry name" value="J_dom_sf"/>
</dbReference>
<keyword evidence="1 7" id="KW-0479">Metal-binding</keyword>
<dbReference type="SMART" id="SM00271">
    <property type="entry name" value="DnaJ"/>
    <property type="match status" value="1"/>
</dbReference>
<dbReference type="PROSITE" id="PS51188">
    <property type="entry name" value="ZF_CR"/>
    <property type="match status" value="1"/>
</dbReference>
<evidence type="ECO:0000256" key="6">
    <source>
        <dbReference type="ARBA" id="ARBA00072890"/>
    </source>
</evidence>
<dbReference type="InterPro" id="IPR012724">
    <property type="entry name" value="DnaJ"/>
</dbReference>
<dbReference type="Proteomes" id="UP001212152">
    <property type="component" value="Unassembled WGS sequence"/>
</dbReference>
<evidence type="ECO:0000259" key="10">
    <source>
        <dbReference type="PROSITE" id="PS51188"/>
    </source>
</evidence>
<dbReference type="AlphaFoldDB" id="A0AAD5TQA5"/>
<dbReference type="PROSITE" id="PS50076">
    <property type="entry name" value="DNAJ_2"/>
    <property type="match status" value="1"/>
</dbReference>
<dbReference type="PANTHER" id="PTHR43096:SF52">
    <property type="entry name" value="DNAJ HOMOLOG 1, MITOCHONDRIAL-RELATED"/>
    <property type="match status" value="1"/>
</dbReference>